<dbReference type="PANTHER" id="PTHR34071">
    <property type="entry name" value="5-NITROIMIDAZOLE ANTIBIOTICS RESISTANCE PROTEIN, NIMA-FAMILY-RELATED PROTEIN-RELATED"/>
    <property type="match status" value="1"/>
</dbReference>
<gene>
    <name evidence="1" type="ORF">ACFSUE_06185</name>
</gene>
<evidence type="ECO:0000313" key="2">
    <source>
        <dbReference type="Proteomes" id="UP001597399"/>
    </source>
</evidence>
<dbReference type="InterPro" id="IPR024747">
    <property type="entry name" value="Pyridox_Oxase-rel"/>
</dbReference>
<dbReference type="EMBL" id="JBHUMQ010000015">
    <property type="protein sequence ID" value="MFD2693218.1"/>
    <property type="molecule type" value="Genomic_DNA"/>
</dbReference>
<keyword evidence="2" id="KW-1185">Reference proteome</keyword>
<dbReference type="RefSeq" id="WP_253058279.1">
    <property type="nucleotide sequence ID" value="NZ_JAMXWM010000002.1"/>
</dbReference>
<proteinExistence type="predicted"/>
<sequence length="155" mass="17492">MYREMRRKNKKLSEEEMLQILNTGLYGVLSTVGEDGIPYGVPISFVYKEDQLYFHSALVGHKLDNIKANNHVSFCVVNDVETVPNKFTAKFKSVIAFGTAEEVIDNEKKAALLKLFLEKYSNDFIESGVNYIERAINAVKIVQVNIDHMTAKGGK</sequence>
<dbReference type="PANTHER" id="PTHR34071:SF2">
    <property type="entry name" value="FLAVIN-NUCLEOTIDE-BINDING PROTEIN"/>
    <property type="match status" value="1"/>
</dbReference>
<evidence type="ECO:0000313" key="1">
    <source>
        <dbReference type="EMBL" id="MFD2693218.1"/>
    </source>
</evidence>
<dbReference type="InterPro" id="IPR012349">
    <property type="entry name" value="Split_barrel_FMN-bd"/>
</dbReference>
<dbReference type="Proteomes" id="UP001597399">
    <property type="component" value="Unassembled WGS sequence"/>
</dbReference>
<name>A0ABW5S1J9_9BACL</name>
<protein>
    <submittedName>
        <fullName evidence="1">Pyridoxamine 5'-phosphate oxidase family protein</fullName>
    </submittedName>
</protein>
<dbReference type="SUPFAM" id="SSF50475">
    <property type="entry name" value="FMN-binding split barrel"/>
    <property type="match status" value="1"/>
</dbReference>
<comment type="caution">
    <text evidence="1">The sequence shown here is derived from an EMBL/GenBank/DDBJ whole genome shotgun (WGS) entry which is preliminary data.</text>
</comment>
<dbReference type="Gene3D" id="2.30.110.10">
    <property type="entry name" value="Electron Transport, Fmn-binding Protein, Chain A"/>
    <property type="match status" value="1"/>
</dbReference>
<organism evidence="1 2">
    <name type="scientific">Sporolactobacillus shoreicorticis</name>
    <dbReference type="NCBI Taxonomy" id="1923877"/>
    <lineage>
        <taxon>Bacteria</taxon>
        <taxon>Bacillati</taxon>
        <taxon>Bacillota</taxon>
        <taxon>Bacilli</taxon>
        <taxon>Bacillales</taxon>
        <taxon>Sporolactobacillaceae</taxon>
        <taxon>Sporolactobacillus</taxon>
    </lineage>
</organism>
<accession>A0ABW5S1J9</accession>
<dbReference type="Pfam" id="PF12900">
    <property type="entry name" value="Pyridox_ox_2"/>
    <property type="match status" value="1"/>
</dbReference>
<reference evidence="2" key="1">
    <citation type="journal article" date="2019" name="Int. J. Syst. Evol. Microbiol.">
        <title>The Global Catalogue of Microorganisms (GCM) 10K type strain sequencing project: providing services to taxonomists for standard genome sequencing and annotation.</title>
        <authorList>
            <consortium name="The Broad Institute Genomics Platform"/>
            <consortium name="The Broad Institute Genome Sequencing Center for Infectious Disease"/>
            <person name="Wu L."/>
            <person name="Ma J."/>
        </authorList>
    </citation>
    <scope>NUCLEOTIDE SEQUENCE [LARGE SCALE GENOMIC DNA]</scope>
    <source>
        <strain evidence="2">TISTR 2466</strain>
    </source>
</reference>